<evidence type="ECO:0000313" key="2">
    <source>
        <dbReference type="Proteomes" id="UP000008915"/>
    </source>
</evidence>
<organism evidence="1 2">
    <name type="scientific">Thermaerobacter marianensis (strain ATCC 700841 / DSM 12885 / JCM 10246 / 7p75a)</name>
    <dbReference type="NCBI Taxonomy" id="644966"/>
    <lineage>
        <taxon>Bacteria</taxon>
        <taxon>Bacillati</taxon>
        <taxon>Bacillota</taxon>
        <taxon>Clostridia</taxon>
        <taxon>Eubacteriales</taxon>
        <taxon>Clostridiales Family XVII. Incertae Sedis</taxon>
        <taxon>Thermaerobacter</taxon>
    </lineage>
</organism>
<dbReference type="KEGG" id="tmr:Tmar_1059"/>
<gene>
    <name evidence="1" type="ordered locus">Tmar_1059</name>
</gene>
<dbReference type="HOGENOM" id="CLU_124880_0_0_9"/>
<accession>E6SK31</accession>
<name>E6SK31_THEM7</name>
<dbReference type="eggNOG" id="ENOG5032V4H">
    <property type="taxonomic scope" value="Bacteria"/>
</dbReference>
<reference evidence="2" key="2">
    <citation type="journal article" date="2010" name="Stand. Genomic Sci.">
        <title>Complete genome sequence of Thermaerobacter marianensis type strain (7p75aT).</title>
        <authorList>
            <person name="Han C."/>
            <person name="Gu W."/>
            <person name="Zhang X."/>
            <person name="Lapidus A."/>
            <person name="Nolan M."/>
            <person name="Copeland A."/>
            <person name="Lucas S."/>
            <person name="Glavina Del Rio T."/>
            <person name="Tice H."/>
            <person name="Cheng J."/>
            <person name="Tapia R."/>
            <person name="Goodwin L."/>
            <person name="Pitluck S."/>
            <person name="Pagani I."/>
            <person name="Ivanova N."/>
            <person name="Mavromatis K."/>
            <person name="Mikhailova N."/>
            <person name="Pati A."/>
            <person name="Chen A."/>
            <person name="Palaniappan K."/>
            <person name="Land M."/>
            <person name="Hauser L."/>
            <person name="Chang Y."/>
            <person name="Jeffries C."/>
            <person name="Schneider S."/>
            <person name="Rohde M."/>
            <person name="Goker M."/>
            <person name="Pukall R."/>
            <person name="Woyke T."/>
            <person name="Bristow J."/>
            <person name="Eisen J."/>
            <person name="Markowitz V."/>
            <person name="Hugenholtz P."/>
            <person name="Kyrpides N."/>
            <person name="Klenk H."/>
            <person name="Detter J."/>
        </authorList>
    </citation>
    <scope>NUCLEOTIDE SEQUENCE [LARGE SCALE GENOMIC DNA]</scope>
    <source>
        <strain evidence="2">ATCC 700841 / DSM 12885 / JCM 10246 / 7p75a</strain>
    </source>
</reference>
<proteinExistence type="predicted"/>
<reference evidence="1 2" key="1">
    <citation type="journal article" date="2010" name="Stand. Genomic Sci.">
        <title>Complete genome sequence of Thermaerobacter marianensis type strain (7p75a).</title>
        <authorList>
            <person name="Han C."/>
            <person name="Gu W."/>
            <person name="Zhang X."/>
            <person name="Lapidus A."/>
            <person name="Nolan M."/>
            <person name="Copeland A."/>
            <person name="Lucas S."/>
            <person name="Del Rio T.G."/>
            <person name="Tice H."/>
            <person name="Cheng J.F."/>
            <person name="Tapia R."/>
            <person name="Goodwin L."/>
            <person name="Pitluck S."/>
            <person name="Pagani I."/>
            <person name="Ivanova N."/>
            <person name="Mavromatis K."/>
            <person name="Mikhailova N."/>
            <person name="Pati A."/>
            <person name="Chen A."/>
            <person name="Palaniappan K."/>
            <person name="Land M."/>
            <person name="Hauser L."/>
            <person name="Chang Y.J."/>
            <person name="Jeffries C.D."/>
            <person name="Schneider S."/>
            <person name="Rohde M."/>
            <person name="Goker M."/>
            <person name="Pukall R."/>
            <person name="Woyke T."/>
            <person name="Bristow J."/>
            <person name="Eisen J.A."/>
            <person name="Markowitz V."/>
            <person name="Hugenholtz P."/>
            <person name="Kyrpides N.C."/>
            <person name="Klenk H.P."/>
            <person name="Detter J.C."/>
        </authorList>
    </citation>
    <scope>NUCLEOTIDE SEQUENCE [LARGE SCALE GENOMIC DNA]</scope>
    <source>
        <strain evidence="2">ATCC 700841 / DSM 12885 / JCM 10246 / 7p75a</strain>
    </source>
</reference>
<dbReference type="AlphaFoldDB" id="E6SK31"/>
<sequence length="173" mass="19633">MQIRWVAFTAAITLGVLLLASLFYQEQAKAAPLERDLAAVPGVAAVQVERDAGRWHVRVQLGAVDLLPATYRELRDRADRRLGPDRYELELVDRRTPELEEAFYQVSYFVEEGRTRGDYAEAARQVEAAGRRLGLDRARLYVDAEFVYLELVRGDGVLYAVMPLRPQPEVTAR</sequence>
<keyword evidence="2" id="KW-1185">Reference proteome</keyword>
<dbReference type="STRING" id="644966.Tmar_1059"/>
<dbReference type="EMBL" id="CP002344">
    <property type="protein sequence ID" value="ADU51172.1"/>
    <property type="molecule type" value="Genomic_DNA"/>
</dbReference>
<dbReference type="Proteomes" id="UP000008915">
    <property type="component" value="Chromosome"/>
</dbReference>
<evidence type="ECO:0000313" key="1">
    <source>
        <dbReference type="EMBL" id="ADU51172.1"/>
    </source>
</evidence>
<protein>
    <submittedName>
        <fullName evidence="1">Uncharacterized protein</fullName>
    </submittedName>
</protein>